<feature type="region of interest" description="Disordered" evidence="1">
    <location>
        <begin position="23"/>
        <end position="162"/>
    </location>
</feature>
<dbReference type="EMBL" id="JADNYJ010000077">
    <property type="protein sequence ID" value="KAF8889991.1"/>
    <property type="molecule type" value="Genomic_DNA"/>
</dbReference>
<comment type="caution">
    <text evidence="2">The sequence shown here is derived from an EMBL/GenBank/DDBJ whole genome shotgun (WGS) entry which is preliminary data.</text>
</comment>
<organism evidence="2 3">
    <name type="scientific">Gymnopilus junonius</name>
    <name type="common">Spectacular rustgill mushroom</name>
    <name type="synonym">Gymnopilus spectabilis subsp. junonius</name>
    <dbReference type="NCBI Taxonomy" id="109634"/>
    <lineage>
        <taxon>Eukaryota</taxon>
        <taxon>Fungi</taxon>
        <taxon>Dikarya</taxon>
        <taxon>Basidiomycota</taxon>
        <taxon>Agaricomycotina</taxon>
        <taxon>Agaricomycetes</taxon>
        <taxon>Agaricomycetidae</taxon>
        <taxon>Agaricales</taxon>
        <taxon>Agaricineae</taxon>
        <taxon>Hymenogastraceae</taxon>
        <taxon>Gymnopilus</taxon>
    </lineage>
</organism>
<proteinExistence type="predicted"/>
<dbReference type="OrthoDB" id="3270652at2759"/>
<sequence>MDTSPGASTIVSADSLRAAALSTLKAKRRKPVSERPQPPLPSRPLPPSDSFALDYGQDEQDQDTSAQVGITPKLGVQEEKEKPAPVVEDVQMREEGEISEEDEPPPPPPPKQLPKQPPTRPRQLTRSPRPTPPALSEARRPLEVRLSPPIQPKLSTPETRLPAPVPALALVDRVSSALSEFSLSRSRWTYP</sequence>
<gene>
    <name evidence="2" type="ORF">CPB84DRAFT_1406506</name>
</gene>
<evidence type="ECO:0000313" key="2">
    <source>
        <dbReference type="EMBL" id="KAF8889991.1"/>
    </source>
</evidence>
<dbReference type="AlphaFoldDB" id="A0A9P5TJX0"/>
<reference evidence="2" key="1">
    <citation type="submission" date="2020-11" db="EMBL/GenBank/DDBJ databases">
        <authorList>
            <consortium name="DOE Joint Genome Institute"/>
            <person name="Ahrendt S."/>
            <person name="Riley R."/>
            <person name="Andreopoulos W."/>
            <person name="LaButti K."/>
            <person name="Pangilinan J."/>
            <person name="Ruiz-duenas F.J."/>
            <person name="Barrasa J.M."/>
            <person name="Sanchez-Garcia M."/>
            <person name="Camarero S."/>
            <person name="Miyauchi S."/>
            <person name="Serrano A."/>
            <person name="Linde D."/>
            <person name="Babiker R."/>
            <person name="Drula E."/>
            <person name="Ayuso-Fernandez I."/>
            <person name="Pacheco R."/>
            <person name="Padilla G."/>
            <person name="Ferreira P."/>
            <person name="Barriuso J."/>
            <person name="Kellner H."/>
            <person name="Castanera R."/>
            <person name="Alfaro M."/>
            <person name="Ramirez L."/>
            <person name="Pisabarro A.G."/>
            <person name="Kuo A."/>
            <person name="Tritt A."/>
            <person name="Lipzen A."/>
            <person name="He G."/>
            <person name="Yan M."/>
            <person name="Ng V."/>
            <person name="Cullen D."/>
            <person name="Martin F."/>
            <person name="Rosso M.-N."/>
            <person name="Henrissat B."/>
            <person name="Hibbett D."/>
            <person name="Martinez A.T."/>
            <person name="Grigoriev I.V."/>
        </authorList>
    </citation>
    <scope>NUCLEOTIDE SEQUENCE</scope>
    <source>
        <strain evidence="2">AH 44721</strain>
    </source>
</reference>
<accession>A0A9P5TJX0</accession>
<evidence type="ECO:0000313" key="3">
    <source>
        <dbReference type="Proteomes" id="UP000724874"/>
    </source>
</evidence>
<evidence type="ECO:0000256" key="1">
    <source>
        <dbReference type="SAM" id="MobiDB-lite"/>
    </source>
</evidence>
<protein>
    <submittedName>
        <fullName evidence="2">Uncharacterized protein</fullName>
    </submittedName>
</protein>
<feature type="compositionally biased region" description="Pro residues" evidence="1">
    <location>
        <begin position="105"/>
        <end position="120"/>
    </location>
</feature>
<feature type="compositionally biased region" description="Pro residues" evidence="1">
    <location>
        <begin position="36"/>
        <end position="47"/>
    </location>
</feature>
<dbReference type="Proteomes" id="UP000724874">
    <property type="component" value="Unassembled WGS sequence"/>
</dbReference>
<keyword evidence="3" id="KW-1185">Reference proteome</keyword>
<name>A0A9P5TJX0_GYMJU</name>